<dbReference type="Proteomes" id="UP000049455">
    <property type="component" value="Unassembled WGS sequence"/>
</dbReference>
<dbReference type="EMBL" id="CYPR01000177">
    <property type="protein sequence ID" value="CUH39951.1"/>
    <property type="molecule type" value="Genomic_DNA"/>
</dbReference>
<proteinExistence type="predicted"/>
<dbReference type="STRING" id="313367.JSE7799_02679"/>
<dbReference type="AlphaFoldDB" id="A0A0M7BC39"/>
<accession>A0A0M7BC39</accession>
<organism evidence="2 3">
    <name type="scientific">Jannaschia seosinensis</name>
    <dbReference type="NCBI Taxonomy" id="313367"/>
    <lineage>
        <taxon>Bacteria</taxon>
        <taxon>Pseudomonadati</taxon>
        <taxon>Pseudomonadota</taxon>
        <taxon>Alphaproteobacteria</taxon>
        <taxon>Rhodobacterales</taxon>
        <taxon>Roseobacteraceae</taxon>
        <taxon>Jannaschia</taxon>
    </lineage>
</organism>
<reference evidence="2 3" key="1">
    <citation type="submission" date="2015-09" db="EMBL/GenBank/DDBJ databases">
        <authorList>
            <person name="Jackson K.R."/>
            <person name="Lunt B.L."/>
            <person name="Fisher J.N.B."/>
            <person name="Gardner A.V."/>
            <person name="Bailey M.E."/>
            <person name="Deus L.M."/>
            <person name="Earl A.S."/>
            <person name="Gibby P.D."/>
            <person name="Hartmann K.A."/>
            <person name="Liu J.E."/>
            <person name="Manci A.M."/>
            <person name="Nielsen D.A."/>
            <person name="Solomon M.B."/>
            <person name="Breakwell D.P."/>
            <person name="Burnett S.H."/>
            <person name="Grose J.H."/>
        </authorList>
    </citation>
    <scope>NUCLEOTIDE SEQUENCE [LARGE SCALE GENOMIC DNA]</scope>
    <source>
        <strain evidence="2 3">CECT 7799</strain>
    </source>
</reference>
<name>A0A0M7BC39_9RHOB</name>
<gene>
    <name evidence="2" type="ORF">JSE7799_02679</name>
</gene>
<evidence type="ECO:0000256" key="1">
    <source>
        <dbReference type="SAM" id="MobiDB-lite"/>
    </source>
</evidence>
<keyword evidence="3" id="KW-1185">Reference proteome</keyword>
<feature type="region of interest" description="Disordered" evidence="1">
    <location>
        <begin position="176"/>
        <end position="199"/>
    </location>
</feature>
<evidence type="ECO:0000313" key="2">
    <source>
        <dbReference type="EMBL" id="CUH39951.1"/>
    </source>
</evidence>
<evidence type="ECO:0000313" key="3">
    <source>
        <dbReference type="Proteomes" id="UP000049455"/>
    </source>
</evidence>
<protein>
    <submittedName>
        <fullName evidence="2">Uncharacterized protein</fullName>
    </submittedName>
</protein>
<sequence>MMSPLDAINAEPPNVWITYFDGFDPSTWGFVGFDTDGKRKSFLRRSQAGVLVVIAGSPQAKPEEKHQIIGVLQCSHEIGVDRDYMPSAAFADKESNPRSRGSWANAVRVVRAWEVSEDSRMHIRDFASETYKGTNGQHIGSQGTPLSIYEAKRLLAMNLREIEVFNCPPIGETNFAPAEDVLRPSRPGPTSQSPTEHREAEGPCHVYVLALSGKPGIFLNDPSARGKIVKAGFSKAPEDRREAHNRHIPVGPFQWNVLKSTEAEGRIAFPGSIQGKAAEAAMIAVLDRDGRSLGREFFLAEDGVIEEAWKTAIEAGEKT</sequence>